<dbReference type="KEGG" id="bcel:BcellWH2_00978"/>
<dbReference type="EMBL" id="CP012801">
    <property type="protein sequence ID" value="ALJ58240.1"/>
    <property type="molecule type" value="Genomic_DNA"/>
</dbReference>
<evidence type="ECO:0000256" key="4">
    <source>
        <dbReference type="PIRNR" id="PIRNR000124"/>
    </source>
</evidence>
<dbReference type="Pfam" id="PF00984">
    <property type="entry name" value="UDPG_MGDP_dh"/>
    <property type="match status" value="1"/>
</dbReference>
<dbReference type="Proteomes" id="UP000061809">
    <property type="component" value="Chromosome"/>
</dbReference>
<dbReference type="GO" id="GO:0016628">
    <property type="term" value="F:oxidoreductase activity, acting on the CH-CH group of donors, NAD or NADP as acceptor"/>
    <property type="evidence" value="ECO:0007669"/>
    <property type="project" value="InterPro"/>
</dbReference>
<dbReference type="Pfam" id="PF03721">
    <property type="entry name" value="UDPG_MGDP_dh_N"/>
    <property type="match status" value="1"/>
</dbReference>
<dbReference type="InterPro" id="IPR017476">
    <property type="entry name" value="UDP-Glc/GDP-Man"/>
</dbReference>
<dbReference type="InterPro" id="IPR008927">
    <property type="entry name" value="6-PGluconate_DH-like_C_sf"/>
</dbReference>
<evidence type="ECO:0000256" key="2">
    <source>
        <dbReference type="ARBA" id="ARBA00023002"/>
    </source>
</evidence>
<dbReference type="Pfam" id="PF03720">
    <property type="entry name" value="UDPG_MGDP_dh_C"/>
    <property type="match status" value="1"/>
</dbReference>
<dbReference type="PANTHER" id="PTHR43491:SF2">
    <property type="entry name" value="UDP-N-ACETYL-D-MANNOSAMINE DEHYDROGENASE"/>
    <property type="match status" value="1"/>
</dbReference>
<dbReference type="PATRIC" id="fig|246787.4.peg.1008"/>
<dbReference type="PIRSF" id="PIRSF000124">
    <property type="entry name" value="UDPglc_GDPman_dh"/>
    <property type="match status" value="1"/>
</dbReference>
<dbReference type="SUPFAM" id="SSF52413">
    <property type="entry name" value="UDP-glucose/GDP-mannose dehydrogenase C-terminal domain"/>
    <property type="match status" value="1"/>
</dbReference>
<dbReference type="PIRSF" id="PIRSF500136">
    <property type="entry name" value="UDP_ManNAc_DH"/>
    <property type="match status" value="1"/>
</dbReference>
<dbReference type="SUPFAM" id="SSF48179">
    <property type="entry name" value="6-phosphogluconate dehydrogenase C-terminal domain-like"/>
    <property type="match status" value="1"/>
</dbReference>
<dbReference type="InterPro" id="IPR028359">
    <property type="entry name" value="UDP_ManNAc/GlcNAc_DH"/>
</dbReference>
<dbReference type="AlphaFoldDB" id="A0A0P0FVF5"/>
<dbReference type="PANTHER" id="PTHR43491">
    <property type="entry name" value="UDP-N-ACETYL-D-MANNOSAMINE DEHYDROGENASE"/>
    <property type="match status" value="1"/>
</dbReference>
<evidence type="ECO:0000256" key="3">
    <source>
        <dbReference type="ARBA" id="ARBA00023027"/>
    </source>
</evidence>
<dbReference type="RefSeq" id="WP_007217703.1">
    <property type="nucleotide sequence ID" value="NZ_CP012801.1"/>
</dbReference>
<accession>A0A0P0FVF5</accession>
<dbReference type="InterPro" id="IPR014027">
    <property type="entry name" value="UDP-Glc/GDP-Man_DH_C"/>
</dbReference>
<dbReference type="NCBIfam" id="TIGR03026">
    <property type="entry name" value="NDP-sugDHase"/>
    <property type="match status" value="1"/>
</dbReference>
<dbReference type="GO" id="GO:0047004">
    <property type="term" value="F:UDP-N-acetylglucosamine 6-dehydrogenase activity"/>
    <property type="evidence" value="ECO:0007669"/>
    <property type="project" value="UniProtKB-EC"/>
</dbReference>
<organism evidence="6 7">
    <name type="scientific">Bacteroides cellulosilyticus</name>
    <dbReference type="NCBI Taxonomy" id="246787"/>
    <lineage>
        <taxon>Bacteria</taxon>
        <taxon>Pseudomonadati</taxon>
        <taxon>Bacteroidota</taxon>
        <taxon>Bacteroidia</taxon>
        <taxon>Bacteroidales</taxon>
        <taxon>Bacteroidaceae</taxon>
        <taxon>Bacteroides</taxon>
    </lineage>
</organism>
<protein>
    <submittedName>
        <fullName evidence="6">UDP-N-acetyl-D-glucosamine 6-dehydrogenase</fullName>
        <ecNumber evidence="6">1.1.1.136</ecNumber>
    </submittedName>
</protein>
<evidence type="ECO:0000313" key="6">
    <source>
        <dbReference type="EMBL" id="ALJ58240.1"/>
    </source>
</evidence>
<dbReference type="SMART" id="SM00984">
    <property type="entry name" value="UDPG_MGDP_dh_C"/>
    <property type="match status" value="1"/>
</dbReference>
<sequence length="424" mass="46810">MDNFKIAVIGLGYVGLPLARLFSTKYQTVGFDMNQSRVDALNAGHDATLEVSDELLQAALKSGFKCTTQLDEIKDCNFYVVAVPTPVDSNNRPDLKPLWGASETVGKVISKGNIVVYESTVYPGVTEEECLPVVEKVSGLKFNIDFFAGYSPERINPGDREHTVEKIKKVTSGSTLEVADIVDRVYNSVLINGTHKAPSIKVAEASKIIENSQRDVNIAFMNELAKIFNAMGIDTNDVIEAAASKWNFIKLKPGLVGGHCISVDPYYLIQKAQVYGVLPRIMFAARRLNDGMGAYVANQVIKCMNKNGLIVKDSKILILGVTFKENCPDIRNTKVVDIYHTLKEYTDNIIVYDPWAEGDHVKTEYGIEIGKTSEVLVVNSFDAVILAVGHREFEKIAVRDLLRENGIIYDVKGVLPQNIADGRL</sequence>
<dbReference type="SUPFAM" id="SSF51735">
    <property type="entry name" value="NAD(P)-binding Rossmann-fold domains"/>
    <property type="match status" value="1"/>
</dbReference>
<feature type="domain" description="UDP-glucose/GDP-mannose dehydrogenase C-terminal" evidence="5">
    <location>
        <begin position="317"/>
        <end position="417"/>
    </location>
</feature>
<dbReference type="InterPro" id="IPR036291">
    <property type="entry name" value="NAD(P)-bd_dom_sf"/>
</dbReference>
<gene>
    <name evidence="6" type="primary">wbpA_4</name>
    <name evidence="6" type="ORF">BcellWH2_00978</name>
</gene>
<proteinExistence type="inferred from homology"/>
<name>A0A0P0FVF5_9BACE</name>
<dbReference type="GO" id="GO:0051287">
    <property type="term" value="F:NAD binding"/>
    <property type="evidence" value="ECO:0007669"/>
    <property type="project" value="InterPro"/>
</dbReference>
<dbReference type="InterPro" id="IPR001732">
    <property type="entry name" value="UDP-Glc/GDP-Man_DH_N"/>
</dbReference>
<reference evidence="6 7" key="1">
    <citation type="journal article" date="2015" name="Science">
        <title>Genetic determinants of in vivo fitness and diet responsiveness in multiple human gut Bacteroides.</title>
        <authorList>
            <person name="Wu M."/>
            <person name="McNulty N.P."/>
            <person name="Rodionov D.A."/>
            <person name="Khoroshkin M.S."/>
            <person name="Griffin N.W."/>
            <person name="Cheng J."/>
            <person name="Latreille P."/>
            <person name="Kerstetter R.A."/>
            <person name="Terrapon N."/>
            <person name="Henrissat B."/>
            <person name="Osterman A.L."/>
            <person name="Gordon J.I."/>
        </authorList>
    </citation>
    <scope>NUCLEOTIDE SEQUENCE [LARGE SCALE GENOMIC DNA]</scope>
    <source>
        <strain evidence="6 7">WH2</strain>
    </source>
</reference>
<dbReference type="Gene3D" id="3.40.50.720">
    <property type="entry name" value="NAD(P)-binding Rossmann-like Domain"/>
    <property type="match status" value="2"/>
</dbReference>
<dbReference type="EC" id="1.1.1.136" evidence="6"/>
<dbReference type="InterPro" id="IPR014026">
    <property type="entry name" value="UDP-Glc/GDP-Man_DH_dimer"/>
</dbReference>
<evidence type="ECO:0000256" key="1">
    <source>
        <dbReference type="ARBA" id="ARBA00006601"/>
    </source>
</evidence>
<keyword evidence="3" id="KW-0520">NAD</keyword>
<dbReference type="InterPro" id="IPR036220">
    <property type="entry name" value="UDP-Glc/GDP-Man_DH_C_sf"/>
</dbReference>
<dbReference type="GO" id="GO:0000271">
    <property type="term" value="P:polysaccharide biosynthetic process"/>
    <property type="evidence" value="ECO:0007669"/>
    <property type="project" value="InterPro"/>
</dbReference>
<evidence type="ECO:0000313" key="7">
    <source>
        <dbReference type="Proteomes" id="UP000061809"/>
    </source>
</evidence>
<comment type="similarity">
    <text evidence="1 4">Belongs to the UDP-glucose/GDP-mannose dehydrogenase family.</text>
</comment>
<evidence type="ECO:0000259" key="5">
    <source>
        <dbReference type="SMART" id="SM00984"/>
    </source>
</evidence>
<keyword evidence="2 6" id="KW-0560">Oxidoreductase</keyword>